<keyword evidence="4" id="KW-1185">Reference proteome</keyword>
<name>A0A1X0JR87_9MYCO</name>
<evidence type="ECO:0000256" key="1">
    <source>
        <dbReference type="SAM" id="MobiDB-lite"/>
    </source>
</evidence>
<dbReference type="STRING" id="75922.BST47_14010"/>
<proteinExistence type="predicted"/>
<feature type="transmembrane region" description="Helical" evidence="2">
    <location>
        <begin position="23"/>
        <end position="43"/>
    </location>
</feature>
<gene>
    <name evidence="3" type="ORF">BST47_14010</name>
</gene>
<dbReference type="EMBL" id="MVIM01000006">
    <property type="protein sequence ID" value="ORB65292.1"/>
    <property type="molecule type" value="Genomic_DNA"/>
</dbReference>
<dbReference type="OrthoDB" id="4730026at2"/>
<reference evidence="3 4" key="1">
    <citation type="submission" date="2017-02" db="EMBL/GenBank/DDBJ databases">
        <title>The new phylogeny of genus Mycobacterium.</title>
        <authorList>
            <person name="Tortoli E."/>
            <person name="Trovato A."/>
            <person name="Cirillo D.M."/>
        </authorList>
    </citation>
    <scope>NUCLEOTIDE SEQUENCE [LARGE SCALE GENOMIC DNA]</scope>
    <source>
        <strain evidence="3 4">DSM 44338</strain>
    </source>
</reference>
<dbReference type="AlphaFoldDB" id="A0A1X0JR87"/>
<evidence type="ECO:0000256" key="2">
    <source>
        <dbReference type="SAM" id="Phobius"/>
    </source>
</evidence>
<comment type="caution">
    <text evidence="3">The sequence shown here is derived from an EMBL/GenBank/DDBJ whole genome shotgun (WGS) entry which is preliminary data.</text>
</comment>
<evidence type="ECO:0000313" key="3">
    <source>
        <dbReference type="EMBL" id="ORB65292.1"/>
    </source>
</evidence>
<keyword evidence="2" id="KW-0812">Transmembrane</keyword>
<feature type="compositionally biased region" description="Polar residues" evidence="1">
    <location>
        <begin position="186"/>
        <end position="195"/>
    </location>
</feature>
<evidence type="ECO:0000313" key="4">
    <source>
        <dbReference type="Proteomes" id="UP000192411"/>
    </source>
</evidence>
<keyword evidence="2" id="KW-0472">Membrane</keyword>
<accession>A0A1X0JR87</accession>
<protein>
    <submittedName>
        <fullName evidence="3">Uncharacterized protein</fullName>
    </submittedName>
</protein>
<dbReference type="Proteomes" id="UP000192411">
    <property type="component" value="Unassembled WGS sequence"/>
</dbReference>
<feature type="region of interest" description="Disordered" evidence="1">
    <location>
        <begin position="148"/>
        <end position="203"/>
    </location>
</feature>
<sequence length="203" mass="21644">MEHVPLVGIIGDLPARDFVVSPGFAGLAAVLAAAIAACAVLYASRRARQRFEQQRDRDESRQQQARHDAENALAWERWQWVVDTAGIEPAASEGATLGLGPAVTLELLSGLLRDAERLGDETLAKAVAVYQEQLLLVLAQQAGPVSDIAGATTTRPSDETRDNKPASAHRKPSMPTPTVAAEKSSTETPSATVAETSGGRRRR</sequence>
<keyword evidence="2" id="KW-1133">Transmembrane helix</keyword>
<organism evidence="3 4">
    <name type="scientific">Mycolicibacterium tusciae</name>
    <dbReference type="NCBI Taxonomy" id="75922"/>
    <lineage>
        <taxon>Bacteria</taxon>
        <taxon>Bacillati</taxon>
        <taxon>Actinomycetota</taxon>
        <taxon>Actinomycetes</taxon>
        <taxon>Mycobacteriales</taxon>
        <taxon>Mycobacteriaceae</taxon>
        <taxon>Mycolicibacterium</taxon>
    </lineage>
</organism>